<feature type="compositionally biased region" description="Basic and acidic residues" evidence="1">
    <location>
        <begin position="1"/>
        <end position="11"/>
    </location>
</feature>
<dbReference type="HOGENOM" id="CLU_174026_0_0_3"/>
<proteinExistence type="predicted"/>
<organism evidence="2 3">
    <name type="scientific">Prochlorococcus marinus (strain MIT 9313)</name>
    <dbReference type="NCBI Taxonomy" id="74547"/>
    <lineage>
        <taxon>Bacteria</taxon>
        <taxon>Bacillati</taxon>
        <taxon>Cyanobacteriota</taxon>
        <taxon>Cyanophyceae</taxon>
        <taxon>Synechococcales</taxon>
        <taxon>Prochlorococcaceae</taxon>
        <taxon>Prochlorococcus</taxon>
    </lineage>
</organism>
<protein>
    <submittedName>
        <fullName evidence="2">Possible Trypsin and protease inhibitor</fullName>
    </submittedName>
</protein>
<sequence length="109" mass="12354">MSSNTHEHKYAPEWISPPEPRTGLKNELLHGSVKGERSYSLGYDVEIAIDPDKPIKEEVARTFEEATQLKPVLIENPLVAIDASSWSWVVEDDEDSDEFLVVFKKVAQE</sequence>
<dbReference type="KEGG" id="pmt:PMT_1047"/>
<keyword evidence="3" id="KW-1185">Reference proteome</keyword>
<gene>
    <name evidence="2" type="ordered locus">PMT_1047</name>
</gene>
<accession>Q7TUW6</accession>
<dbReference type="AlphaFoldDB" id="Q7TUW6"/>
<evidence type="ECO:0000256" key="1">
    <source>
        <dbReference type="SAM" id="MobiDB-lite"/>
    </source>
</evidence>
<dbReference type="EMBL" id="BX548175">
    <property type="protein sequence ID" value="CAE21222.1"/>
    <property type="molecule type" value="Genomic_DNA"/>
</dbReference>
<dbReference type="RefSeq" id="WP_011130419.1">
    <property type="nucleotide sequence ID" value="NC_005071.1"/>
</dbReference>
<dbReference type="eggNOG" id="ENOG50322CD">
    <property type="taxonomic scope" value="Bacteria"/>
</dbReference>
<evidence type="ECO:0000313" key="3">
    <source>
        <dbReference type="Proteomes" id="UP000001423"/>
    </source>
</evidence>
<evidence type="ECO:0000313" key="2">
    <source>
        <dbReference type="EMBL" id="CAE21222.1"/>
    </source>
</evidence>
<reference evidence="2 3" key="1">
    <citation type="journal article" date="2003" name="Nature">
        <title>Genome divergence in two Prochlorococcus ecotypes reflects oceanic niche differentiation.</title>
        <authorList>
            <person name="Rocap G."/>
            <person name="Larimer F.W."/>
            <person name="Lamerdin J.E."/>
            <person name="Malfatti S."/>
            <person name="Chain P."/>
            <person name="Ahlgren N.A."/>
            <person name="Arellano A."/>
            <person name="Coleman M."/>
            <person name="Hauser L."/>
            <person name="Hess W.R."/>
            <person name="Johnson Z.I."/>
            <person name="Land M.L."/>
            <person name="Lindell D."/>
            <person name="Post A.F."/>
            <person name="Regala W."/>
            <person name="Shah M."/>
            <person name="Shaw S.L."/>
            <person name="Steglich C."/>
            <person name="Sullivan M.B."/>
            <person name="Ting C.S."/>
            <person name="Tolonen A."/>
            <person name="Webb E.A."/>
            <person name="Zinser E.R."/>
            <person name="Chisholm S.W."/>
        </authorList>
    </citation>
    <scope>NUCLEOTIDE SEQUENCE [LARGE SCALE GENOMIC DNA]</scope>
    <source>
        <strain evidence="3">MIT 9313</strain>
    </source>
</reference>
<name>Q7TUW6_PROMM</name>
<dbReference type="Proteomes" id="UP000001423">
    <property type="component" value="Chromosome"/>
</dbReference>
<feature type="region of interest" description="Disordered" evidence="1">
    <location>
        <begin position="1"/>
        <end position="22"/>
    </location>
</feature>